<organism evidence="3 4">
    <name type="scientific">Thraustotheca clavata</name>
    <dbReference type="NCBI Taxonomy" id="74557"/>
    <lineage>
        <taxon>Eukaryota</taxon>
        <taxon>Sar</taxon>
        <taxon>Stramenopiles</taxon>
        <taxon>Oomycota</taxon>
        <taxon>Saprolegniomycetes</taxon>
        <taxon>Saprolegniales</taxon>
        <taxon>Achlyaceae</taxon>
        <taxon>Thraustotheca</taxon>
    </lineage>
</organism>
<dbReference type="Pfam" id="PF00169">
    <property type="entry name" value="PH"/>
    <property type="match status" value="4"/>
</dbReference>
<dbReference type="InterPro" id="IPR051707">
    <property type="entry name" value="PI-Interact_SigTrans_Reg"/>
</dbReference>
<gene>
    <name evidence="3" type="ORF">THRCLA_03926</name>
</gene>
<dbReference type="SMART" id="SM00233">
    <property type="entry name" value="PH"/>
    <property type="match status" value="4"/>
</dbReference>
<accession>A0A1W0A0R6</accession>
<feature type="domain" description="PH" evidence="2">
    <location>
        <begin position="217"/>
        <end position="317"/>
    </location>
</feature>
<dbReference type="CDD" id="cd00821">
    <property type="entry name" value="PH"/>
    <property type="match status" value="1"/>
</dbReference>
<evidence type="ECO:0000313" key="4">
    <source>
        <dbReference type="Proteomes" id="UP000243217"/>
    </source>
</evidence>
<evidence type="ECO:0000313" key="3">
    <source>
        <dbReference type="EMBL" id="OQS03781.1"/>
    </source>
</evidence>
<sequence>MFRESLTSAWAWARSKSSAELADTDVAVLDDEGHTSDDSQPEIDPTDFIDRGSRIHPTLSMLESSNFDEIPAPVPSPEPTTPIVRKGWIEKCGNTFKTWKWRYFELTKDGYLRYYTSEDKSKCKGSIHVEATTKNDIVIQTHVSERLYIFVLITPHRNYLFSTKTQRAMNRWIRALESIGANARTGRWDPLRNTVHLTLDDVETAHKWTPYEDPRDNASMEGVLFKRGHLRTNWSKRFFRIENDKKDPVLRYYTEDNGTFKGMIPLIGSIVSCGLPLSPEGQRNYFVIVNNNQELHLSAFNEHEMYLWIYALQRIHYNHPRPPSVMTQAIERACQSAWNLERVPISFQNKRDFETIGMEQRAESLIVVEESTLFPEVVHGAQLITIAGVSLGQTCDAVRLRLANATYPLICEFMLPPKKRGLLVKKSRSTRHMTTWKPRDVVVDNGMLQYYNGNQQKGSFSLLGCWVNVAAFSNRPFCVVVGRSPTDKLVLMASSLEEQIEWASVLFCAIHMISQGLNGVQMRYEPGVVIGAVTSTIANVQRQILTFEMFSFLKKTKSNVGTHAEEVSDPPQDVLDAASHMPLLTYEVVYLSKDQVKIQVHRRRERKGEAVWLITASDQPEVLVGCQVYLVNGQRIPEGADGDTDLFKGAWTYPLRLTIILPPVKIGSLVKKSRSGRDKWDERIVQVRNGILKYFETINKKDMKEKGAMDLHRVKITYCATKERPYCIRLTKSSSDMLILSFPNDIERIEWAAAIYTASEIATRGISDCHAKQLALTQQTMIPEMPEDELGTAFHKAIPFEL</sequence>
<feature type="domain" description="PH" evidence="2">
    <location>
        <begin position="416"/>
        <end position="511"/>
    </location>
</feature>
<keyword evidence="4" id="KW-1185">Reference proteome</keyword>
<dbReference type="STRING" id="74557.A0A1W0A0R6"/>
<evidence type="ECO:0000256" key="1">
    <source>
        <dbReference type="SAM" id="MobiDB-lite"/>
    </source>
</evidence>
<feature type="domain" description="PH" evidence="2">
    <location>
        <begin position="82"/>
        <end position="181"/>
    </location>
</feature>
<feature type="region of interest" description="Disordered" evidence="1">
    <location>
        <begin position="31"/>
        <end position="50"/>
    </location>
</feature>
<dbReference type="FunFam" id="2.30.29.30:FF:000286">
    <property type="entry name" value="PH-protein kinase domain containing protein"/>
    <property type="match status" value="1"/>
</dbReference>
<dbReference type="SUPFAM" id="SSF50729">
    <property type="entry name" value="PH domain-like"/>
    <property type="match status" value="4"/>
</dbReference>
<feature type="domain" description="PH" evidence="2">
    <location>
        <begin position="662"/>
        <end position="760"/>
    </location>
</feature>
<dbReference type="Proteomes" id="UP000243217">
    <property type="component" value="Unassembled WGS sequence"/>
</dbReference>
<evidence type="ECO:0000259" key="2">
    <source>
        <dbReference type="PROSITE" id="PS50003"/>
    </source>
</evidence>
<dbReference type="InterPro" id="IPR001849">
    <property type="entry name" value="PH_domain"/>
</dbReference>
<dbReference type="Gene3D" id="2.30.29.30">
    <property type="entry name" value="Pleckstrin-homology domain (PH domain)/Phosphotyrosine-binding domain (PTB)"/>
    <property type="match status" value="4"/>
</dbReference>
<dbReference type="EMBL" id="JNBS01000769">
    <property type="protein sequence ID" value="OQS03781.1"/>
    <property type="molecule type" value="Genomic_DNA"/>
</dbReference>
<name>A0A1W0A0R6_9STRA</name>
<dbReference type="AlphaFoldDB" id="A0A1W0A0R6"/>
<dbReference type="PROSITE" id="PS50003">
    <property type="entry name" value="PH_DOMAIN"/>
    <property type="match status" value="4"/>
</dbReference>
<dbReference type="PANTHER" id="PTHR14336">
    <property type="entry name" value="TANDEM PH DOMAIN CONTAINING PROTEIN"/>
    <property type="match status" value="1"/>
</dbReference>
<reference evidence="3 4" key="1">
    <citation type="journal article" date="2014" name="Genome Biol. Evol.">
        <title>The secreted proteins of Achlya hypogyna and Thraustotheca clavata identify the ancestral oomycete secretome and reveal gene acquisitions by horizontal gene transfer.</title>
        <authorList>
            <person name="Misner I."/>
            <person name="Blouin N."/>
            <person name="Leonard G."/>
            <person name="Richards T.A."/>
            <person name="Lane C.E."/>
        </authorList>
    </citation>
    <scope>NUCLEOTIDE SEQUENCE [LARGE SCALE GENOMIC DNA]</scope>
    <source>
        <strain evidence="3 4">ATCC 34112</strain>
    </source>
</reference>
<dbReference type="InterPro" id="IPR011993">
    <property type="entry name" value="PH-like_dom_sf"/>
</dbReference>
<protein>
    <recommendedName>
        <fullName evidence="2">PH domain-containing protein</fullName>
    </recommendedName>
</protein>
<dbReference type="PANTHER" id="PTHR14336:SF8">
    <property type="entry name" value="PROTEIN OPY1"/>
    <property type="match status" value="1"/>
</dbReference>
<proteinExistence type="predicted"/>
<comment type="caution">
    <text evidence="3">The sequence shown here is derived from an EMBL/GenBank/DDBJ whole genome shotgun (WGS) entry which is preliminary data.</text>
</comment>
<dbReference type="OrthoDB" id="73680at2759"/>